<dbReference type="CDD" id="cd08071">
    <property type="entry name" value="MPN_DUF2466"/>
    <property type="match status" value="1"/>
</dbReference>
<evidence type="ECO:0000256" key="2">
    <source>
        <dbReference type="ARBA" id="ARBA00022723"/>
    </source>
</evidence>
<dbReference type="PROSITE" id="PS50249">
    <property type="entry name" value="MPN"/>
    <property type="match status" value="1"/>
</dbReference>
<keyword evidence="3" id="KW-0378">Hydrolase</keyword>
<organism evidence="8 9">
    <name type="scientific">Fibrella forsythiae</name>
    <dbReference type="NCBI Taxonomy" id="2817061"/>
    <lineage>
        <taxon>Bacteria</taxon>
        <taxon>Pseudomonadati</taxon>
        <taxon>Bacteroidota</taxon>
        <taxon>Cytophagia</taxon>
        <taxon>Cytophagales</taxon>
        <taxon>Spirosomataceae</taxon>
        <taxon>Fibrella</taxon>
    </lineage>
</organism>
<dbReference type="EMBL" id="JAFMYW010000002">
    <property type="protein sequence ID" value="MBO0948923.1"/>
    <property type="molecule type" value="Genomic_DNA"/>
</dbReference>
<dbReference type="RefSeq" id="WP_207328866.1">
    <property type="nucleotide sequence ID" value="NZ_JAFMYW010000002.1"/>
</dbReference>
<keyword evidence="1" id="KW-0645">Protease</keyword>
<evidence type="ECO:0000313" key="9">
    <source>
        <dbReference type="Proteomes" id="UP000664628"/>
    </source>
</evidence>
<dbReference type="InterPro" id="IPR001405">
    <property type="entry name" value="UPF0758"/>
</dbReference>
<evidence type="ECO:0000256" key="4">
    <source>
        <dbReference type="ARBA" id="ARBA00022833"/>
    </source>
</evidence>
<dbReference type="Pfam" id="PF20582">
    <property type="entry name" value="UPF0758_N"/>
    <property type="match status" value="1"/>
</dbReference>
<dbReference type="SUPFAM" id="SSF102712">
    <property type="entry name" value="JAB1/MPN domain"/>
    <property type="match status" value="1"/>
</dbReference>
<keyword evidence="5" id="KW-0482">Metalloprotease</keyword>
<keyword evidence="2" id="KW-0479">Metal-binding</keyword>
<keyword evidence="4" id="KW-0862">Zinc</keyword>
<proteinExistence type="inferred from homology"/>
<evidence type="ECO:0000259" key="7">
    <source>
        <dbReference type="PROSITE" id="PS50249"/>
    </source>
</evidence>
<accession>A0ABS3JFZ1</accession>
<dbReference type="PANTHER" id="PTHR30471">
    <property type="entry name" value="DNA REPAIR PROTEIN RADC"/>
    <property type="match status" value="1"/>
</dbReference>
<gene>
    <name evidence="8" type="primary">radC</name>
    <name evidence="8" type="ORF">J2I46_10045</name>
</gene>
<keyword evidence="9" id="KW-1185">Reference proteome</keyword>
<dbReference type="Pfam" id="PF04002">
    <property type="entry name" value="RadC"/>
    <property type="match status" value="1"/>
</dbReference>
<comment type="similarity">
    <text evidence="6">Belongs to the UPF0758 family.</text>
</comment>
<dbReference type="PROSITE" id="PS01302">
    <property type="entry name" value="UPF0758"/>
    <property type="match status" value="1"/>
</dbReference>
<reference evidence="8 9" key="1">
    <citation type="submission" date="2021-03" db="EMBL/GenBank/DDBJ databases">
        <title>Fibrella sp. HMF5405 genome sequencing and assembly.</title>
        <authorList>
            <person name="Kang H."/>
            <person name="Kim H."/>
            <person name="Bae S."/>
            <person name="Joh K."/>
        </authorList>
    </citation>
    <scope>NUCLEOTIDE SEQUENCE [LARGE SCALE GENOMIC DNA]</scope>
    <source>
        <strain evidence="8 9">HMF5405</strain>
    </source>
</reference>
<evidence type="ECO:0000256" key="6">
    <source>
        <dbReference type="RuleBase" id="RU003797"/>
    </source>
</evidence>
<dbReference type="InterPro" id="IPR037518">
    <property type="entry name" value="MPN"/>
</dbReference>
<dbReference type="InterPro" id="IPR046778">
    <property type="entry name" value="UPF0758_N"/>
</dbReference>
<evidence type="ECO:0000313" key="8">
    <source>
        <dbReference type="EMBL" id="MBO0948923.1"/>
    </source>
</evidence>
<dbReference type="Proteomes" id="UP000664628">
    <property type="component" value="Unassembled WGS sequence"/>
</dbReference>
<evidence type="ECO:0000256" key="3">
    <source>
        <dbReference type="ARBA" id="ARBA00022801"/>
    </source>
</evidence>
<comment type="caution">
    <text evidence="8">The sequence shown here is derived from an EMBL/GenBank/DDBJ whole genome shotgun (WGS) entry which is preliminary data.</text>
</comment>
<feature type="domain" description="MPN" evidence="7">
    <location>
        <begin position="110"/>
        <end position="232"/>
    </location>
</feature>
<dbReference type="InterPro" id="IPR025657">
    <property type="entry name" value="RadC_JAB"/>
</dbReference>
<name>A0ABS3JFZ1_9BACT</name>
<protein>
    <submittedName>
        <fullName evidence="8">DNA repair protein RadC</fullName>
    </submittedName>
</protein>
<dbReference type="NCBIfam" id="NF000642">
    <property type="entry name" value="PRK00024.1"/>
    <property type="match status" value="1"/>
</dbReference>
<evidence type="ECO:0000256" key="1">
    <source>
        <dbReference type="ARBA" id="ARBA00022670"/>
    </source>
</evidence>
<dbReference type="InterPro" id="IPR020891">
    <property type="entry name" value="UPF0758_CS"/>
</dbReference>
<dbReference type="NCBIfam" id="TIGR00608">
    <property type="entry name" value="radc"/>
    <property type="match status" value="1"/>
</dbReference>
<dbReference type="PANTHER" id="PTHR30471:SF3">
    <property type="entry name" value="UPF0758 PROTEIN YEES-RELATED"/>
    <property type="match status" value="1"/>
</dbReference>
<evidence type="ECO:0000256" key="5">
    <source>
        <dbReference type="ARBA" id="ARBA00023049"/>
    </source>
</evidence>
<sequence length="232" mass="25855">MNTYQPLRSIKSWAEEDRPREKLMLKGIAALSDAELVAILINSGTAELSAVDVARNVLDGVGNNLHELAKRSVKDLSKFRGIGEARAISIVAALELGRRRREQAPAERHRITCSRDAYEEVRPYLMDKPHEEFWILLLNRANEVMRPVQISAGGISGTVADPRLIFKVGLEYLASGIILVHNHPSGNLTPSQADRDLTRKLKEAGRFLDIPVLDHLIVTDRTYLSFADEGIL</sequence>
<dbReference type="Gene3D" id="3.40.140.10">
    <property type="entry name" value="Cytidine Deaminase, domain 2"/>
    <property type="match status" value="1"/>
</dbReference>